<dbReference type="Proteomes" id="UP001217918">
    <property type="component" value="Unassembled WGS sequence"/>
</dbReference>
<keyword evidence="5" id="KW-1185">Reference proteome</keyword>
<evidence type="ECO:0000259" key="3">
    <source>
        <dbReference type="Pfam" id="PF03959"/>
    </source>
</evidence>
<dbReference type="InterPro" id="IPR005645">
    <property type="entry name" value="FSH-like_dom"/>
</dbReference>
<dbReference type="EMBL" id="JAQQPM010000002">
    <property type="protein sequence ID" value="KAK2068075.1"/>
    <property type="molecule type" value="Genomic_DNA"/>
</dbReference>
<protein>
    <recommendedName>
        <fullName evidence="3">Serine hydrolase domain-containing protein</fullName>
    </recommendedName>
</protein>
<dbReference type="GO" id="GO:0016787">
    <property type="term" value="F:hydrolase activity"/>
    <property type="evidence" value="ECO:0007669"/>
    <property type="project" value="UniProtKB-KW"/>
</dbReference>
<dbReference type="Pfam" id="PF03959">
    <property type="entry name" value="FSH1"/>
    <property type="match status" value="1"/>
</dbReference>
<evidence type="ECO:0000313" key="5">
    <source>
        <dbReference type="Proteomes" id="UP001217918"/>
    </source>
</evidence>
<dbReference type="SUPFAM" id="SSF53474">
    <property type="entry name" value="alpha/beta-Hydrolases"/>
    <property type="match status" value="1"/>
</dbReference>
<feature type="domain" description="Serine hydrolase" evidence="3">
    <location>
        <begin position="4"/>
        <end position="198"/>
    </location>
</feature>
<dbReference type="GO" id="GO:0005737">
    <property type="term" value="C:cytoplasm"/>
    <property type="evidence" value="ECO:0007669"/>
    <property type="project" value="TreeGrafter"/>
</dbReference>
<dbReference type="GO" id="GO:0005634">
    <property type="term" value="C:nucleus"/>
    <property type="evidence" value="ECO:0007669"/>
    <property type="project" value="TreeGrafter"/>
</dbReference>
<evidence type="ECO:0000256" key="1">
    <source>
        <dbReference type="ARBA" id="ARBA00005863"/>
    </source>
</evidence>
<evidence type="ECO:0000256" key="2">
    <source>
        <dbReference type="ARBA" id="ARBA00022801"/>
    </source>
</evidence>
<dbReference type="PANTHER" id="PTHR48070:SF3">
    <property type="entry name" value="ESTERASE DBAE-RELATED"/>
    <property type="match status" value="1"/>
</dbReference>
<keyword evidence="2" id="KW-0378">Hydrolase</keyword>
<dbReference type="GO" id="GO:0044550">
    <property type="term" value="P:secondary metabolite biosynthetic process"/>
    <property type="evidence" value="ECO:0007669"/>
    <property type="project" value="TreeGrafter"/>
</dbReference>
<name>A0AAD9I076_9PEZI</name>
<proteinExistence type="inferred from homology"/>
<evidence type="ECO:0000313" key="4">
    <source>
        <dbReference type="EMBL" id="KAK2068075.1"/>
    </source>
</evidence>
<dbReference type="InterPro" id="IPR050593">
    <property type="entry name" value="LovG"/>
</dbReference>
<sequence>MSLPKLLCLHGEGSSAAILRVQLRLLLHHLAPRFDFVFVDAPHPCPAGVDIADFFEGPYRSWMAPGDADNARTWAFLDAIVAERGPFVGLVAFSQGCRVATGLLQRQALREETAEGGFRAALLIGGTTPPLPLLAGQGEAEGEAAAGGALVRIPVPTVHVHGELDSWRHASKELLRTYYAASPTRLLTHSGGHHFPRSPADGKRVADMFEQAFFQSSM</sequence>
<reference evidence="4" key="1">
    <citation type="journal article" date="2023" name="Mol. Plant Microbe Interact.">
        <title>Elucidating the Obligate Nature and Biological Capacity of an Invasive Fungal Corn Pathogen.</title>
        <authorList>
            <person name="MacCready J.S."/>
            <person name="Roggenkamp E.M."/>
            <person name="Gdanetz K."/>
            <person name="Chilvers M.I."/>
        </authorList>
    </citation>
    <scope>NUCLEOTIDE SEQUENCE</scope>
    <source>
        <strain evidence="4">PM02</strain>
    </source>
</reference>
<gene>
    <name evidence="4" type="ORF">P8C59_002746</name>
</gene>
<dbReference type="Gene3D" id="3.40.50.1820">
    <property type="entry name" value="alpha/beta hydrolase"/>
    <property type="match status" value="1"/>
</dbReference>
<dbReference type="AlphaFoldDB" id="A0AAD9I076"/>
<dbReference type="PANTHER" id="PTHR48070">
    <property type="entry name" value="ESTERASE OVCA2"/>
    <property type="match status" value="1"/>
</dbReference>
<accession>A0AAD9I076</accession>
<comment type="caution">
    <text evidence="4">The sequence shown here is derived from an EMBL/GenBank/DDBJ whole genome shotgun (WGS) entry which is preliminary data.</text>
</comment>
<dbReference type="InterPro" id="IPR029058">
    <property type="entry name" value="AB_hydrolase_fold"/>
</dbReference>
<organism evidence="4 5">
    <name type="scientific">Phyllachora maydis</name>
    <dbReference type="NCBI Taxonomy" id="1825666"/>
    <lineage>
        <taxon>Eukaryota</taxon>
        <taxon>Fungi</taxon>
        <taxon>Dikarya</taxon>
        <taxon>Ascomycota</taxon>
        <taxon>Pezizomycotina</taxon>
        <taxon>Sordariomycetes</taxon>
        <taxon>Sordariomycetidae</taxon>
        <taxon>Phyllachorales</taxon>
        <taxon>Phyllachoraceae</taxon>
        <taxon>Phyllachora</taxon>
    </lineage>
</organism>
<comment type="similarity">
    <text evidence="1">Belongs to the LovG family.</text>
</comment>